<name>A0ABV7I5Q2_9HYPH</name>
<comment type="caution">
    <text evidence="2">The sequence shown here is derived from an EMBL/GenBank/DDBJ whole genome shotgun (WGS) entry which is preliminary data.</text>
</comment>
<gene>
    <name evidence="2" type="ORF">ACFOHV_09470</name>
</gene>
<proteinExistence type="predicted"/>
<reference evidence="3" key="1">
    <citation type="journal article" date="2019" name="Int. J. Syst. Evol. Microbiol.">
        <title>The Global Catalogue of Microorganisms (GCM) 10K type strain sequencing project: providing services to taxonomists for standard genome sequencing and annotation.</title>
        <authorList>
            <consortium name="The Broad Institute Genomics Platform"/>
            <consortium name="The Broad Institute Genome Sequencing Center for Infectious Disease"/>
            <person name="Wu L."/>
            <person name="Ma J."/>
        </authorList>
    </citation>
    <scope>NUCLEOTIDE SEQUENCE [LARGE SCALE GENOMIC DNA]</scope>
    <source>
        <strain evidence="3">KCTC 52231</strain>
    </source>
</reference>
<evidence type="ECO:0000313" key="3">
    <source>
        <dbReference type="Proteomes" id="UP001595647"/>
    </source>
</evidence>
<organism evidence="2 3">
    <name type="scientific">Ciceribacter thiooxidans</name>
    <dbReference type="NCBI Taxonomy" id="1969821"/>
    <lineage>
        <taxon>Bacteria</taxon>
        <taxon>Pseudomonadati</taxon>
        <taxon>Pseudomonadota</taxon>
        <taxon>Alphaproteobacteria</taxon>
        <taxon>Hyphomicrobiales</taxon>
        <taxon>Rhizobiaceae</taxon>
        <taxon>Ciceribacter</taxon>
    </lineage>
</organism>
<feature type="region of interest" description="Disordered" evidence="1">
    <location>
        <begin position="1"/>
        <end position="20"/>
    </location>
</feature>
<dbReference type="Proteomes" id="UP001595647">
    <property type="component" value="Unassembled WGS sequence"/>
</dbReference>
<keyword evidence="3" id="KW-1185">Reference proteome</keyword>
<feature type="compositionally biased region" description="Basic and acidic residues" evidence="1">
    <location>
        <begin position="45"/>
        <end position="68"/>
    </location>
</feature>
<protein>
    <submittedName>
        <fullName evidence="2">Uncharacterized protein</fullName>
    </submittedName>
</protein>
<evidence type="ECO:0000256" key="1">
    <source>
        <dbReference type="SAM" id="MobiDB-lite"/>
    </source>
</evidence>
<feature type="region of interest" description="Disordered" evidence="1">
    <location>
        <begin position="41"/>
        <end position="95"/>
    </location>
</feature>
<dbReference type="RefSeq" id="WP_182305785.1">
    <property type="nucleotide sequence ID" value="NZ_CP059896.1"/>
</dbReference>
<sequence length="121" mass="12717">MGDTPVLPSGSTEGRLPAATALRDNPAFPFFGYLLFEDDVTPTEQTRKRSQGEEHGGGDHGPREDGSEGRPGSGQTSGQEEEGEGEDDVHKNVDAAAIAEPISAFGGETVLTHYLTMSTLA</sequence>
<dbReference type="EMBL" id="JBHRTG010000007">
    <property type="protein sequence ID" value="MFC3163506.1"/>
    <property type="molecule type" value="Genomic_DNA"/>
</dbReference>
<evidence type="ECO:0000313" key="2">
    <source>
        <dbReference type="EMBL" id="MFC3163506.1"/>
    </source>
</evidence>
<accession>A0ABV7I5Q2</accession>